<dbReference type="AlphaFoldDB" id="A0A6H0XW81"/>
<dbReference type="Proteomes" id="UP000503462">
    <property type="component" value="Chromosome 3"/>
</dbReference>
<dbReference type="InterPro" id="IPR021031">
    <property type="entry name" value="Hyphal-reg_cell_wall_N"/>
</dbReference>
<feature type="chain" id="PRO_5026030847" description="Hyphally-regulated cell wall protein N-terminal domain-containing protein" evidence="3">
    <location>
        <begin position="24"/>
        <end position="353"/>
    </location>
</feature>
<sequence length="353" mass="36565">MAFIRSCLYALSAVPALTIATQSQDLQKRDSIIAASLRDTVSALQLGATNALTTVPVGIVDWLSGAGPHAIYGNINNYGTILISQTDALTTPSGDGVQWQGTSTDGSLRNFAGSSFILNDASASTPSTYNLILSSLENNGTMQLCGPVGSAINLWCNSADCYNGGLIVFEQVRGSANTASMYFRNEVQAAAPAAQNIINNGGVLMRSARVDFTQNILGTGCYMMSNSAVMFLQSGVGTNQNTAGTPALNGQSIYFVDGTAAMHIEQGVYSGISSTFGPRLYNFGAGNAIEFAQTITAVTYSAVTGLVTVNLGVSNTLNILVGAGYVPTGFIIGSHDGLSFDDSCLCDTPSGSV</sequence>
<evidence type="ECO:0000256" key="2">
    <source>
        <dbReference type="ARBA" id="ARBA00023180"/>
    </source>
</evidence>
<dbReference type="EMBL" id="CP051141">
    <property type="protein sequence ID" value="QIW98857.1"/>
    <property type="molecule type" value="Genomic_DNA"/>
</dbReference>
<dbReference type="OrthoDB" id="271448at2759"/>
<evidence type="ECO:0000313" key="6">
    <source>
        <dbReference type="Proteomes" id="UP000503462"/>
    </source>
</evidence>
<dbReference type="Pfam" id="PF11765">
    <property type="entry name" value="Hyphal_reg_CWP"/>
    <property type="match status" value="1"/>
</dbReference>
<proteinExistence type="predicted"/>
<evidence type="ECO:0000259" key="4">
    <source>
        <dbReference type="Pfam" id="PF11765"/>
    </source>
</evidence>
<dbReference type="GO" id="GO:0009277">
    <property type="term" value="C:fungal-type cell wall"/>
    <property type="evidence" value="ECO:0007669"/>
    <property type="project" value="UniProtKB-ARBA"/>
</dbReference>
<accession>A0A6H0XW81</accession>
<feature type="signal peptide" evidence="3">
    <location>
        <begin position="1"/>
        <end position="23"/>
    </location>
</feature>
<feature type="domain" description="Hyphally-regulated cell wall protein N-terminal" evidence="4">
    <location>
        <begin position="75"/>
        <end position="336"/>
    </location>
</feature>
<keyword evidence="6" id="KW-1185">Reference proteome</keyword>
<evidence type="ECO:0000313" key="5">
    <source>
        <dbReference type="EMBL" id="QIW98857.1"/>
    </source>
</evidence>
<evidence type="ECO:0000256" key="3">
    <source>
        <dbReference type="SAM" id="SignalP"/>
    </source>
</evidence>
<name>A0A6H0XW81_9PEZI</name>
<evidence type="ECO:0000256" key="1">
    <source>
        <dbReference type="ARBA" id="ARBA00022729"/>
    </source>
</evidence>
<keyword evidence="1 3" id="KW-0732">Signal</keyword>
<protein>
    <recommendedName>
        <fullName evidence="4">Hyphally-regulated cell wall protein N-terminal domain-containing protein</fullName>
    </recommendedName>
</protein>
<gene>
    <name evidence="5" type="ORF">AMS68_004375</name>
</gene>
<reference evidence="5 6" key="1">
    <citation type="journal article" date="2016" name="Sci. Rep.">
        <title>Peltaster fructicola genome reveals evolution from an invasive phytopathogen to an ectophytic parasite.</title>
        <authorList>
            <person name="Xu C."/>
            <person name="Chen H."/>
            <person name="Gleason M.L."/>
            <person name="Xu J.R."/>
            <person name="Liu H."/>
            <person name="Zhang R."/>
            <person name="Sun G."/>
        </authorList>
    </citation>
    <scope>NUCLEOTIDE SEQUENCE [LARGE SCALE GENOMIC DNA]</scope>
    <source>
        <strain evidence="5 6">LNHT1506</strain>
    </source>
</reference>
<organism evidence="5 6">
    <name type="scientific">Peltaster fructicola</name>
    <dbReference type="NCBI Taxonomy" id="286661"/>
    <lineage>
        <taxon>Eukaryota</taxon>
        <taxon>Fungi</taxon>
        <taxon>Dikarya</taxon>
        <taxon>Ascomycota</taxon>
        <taxon>Pezizomycotina</taxon>
        <taxon>Dothideomycetes</taxon>
        <taxon>Dothideomycetes incertae sedis</taxon>
        <taxon>Peltaster</taxon>
    </lineage>
</organism>
<keyword evidence="2" id="KW-0325">Glycoprotein</keyword>